<name>A0A218YT16_9HELO</name>
<dbReference type="GO" id="GO:0005634">
    <property type="term" value="C:nucleus"/>
    <property type="evidence" value="ECO:0007669"/>
    <property type="project" value="TreeGrafter"/>
</dbReference>
<dbReference type="InterPro" id="IPR012337">
    <property type="entry name" value="RNaseH-like_sf"/>
</dbReference>
<reference evidence="3 4" key="1">
    <citation type="submission" date="2017-04" db="EMBL/GenBank/DDBJ databases">
        <title>Draft genome sequence of Marssonina coronaria NL1: causal agent of apple blotch.</title>
        <authorList>
            <person name="Cheng Q."/>
        </authorList>
    </citation>
    <scope>NUCLEOTIDE SEQUENCE [LARGE SCALE GENOMIC DNA]</scope>
    <source>
        <strain evidence="3 4">NL1</strain>
    </source>
</reference>
<evidence type="ECO:0000256" key="1">
    <source>
        <dbReference type="ARBA" id="ARBA00008372"/>
    </source>
</evidence>
<evidence type="ECO:0000313" key="4">
    <source>
        <dbReference type="Proteomes" id="UP000242519"/>
    </source>
</evidence>
<dbReference type="AlphaFoldDB" id="A0A218YT16"/>
<comment type="similarity">
    <text evidence="1">Belongs to the CAF1 family.</text>
</comment>
<dbReference type="OrthoDB" id="1432093at2759"/>
<dbReference type="GO" id="GO:1990431">
    <property type="term" value="P:priRNA 3'-end processing"/>
    <property type="evidence" value="ECO:0007669"/>
    <property type="project" value="TreeGrafter"/>
</dbReference>
<dbReference type="Gene3D" id="3.30.420.10">
    <property type="entry name" value="Ribonuclease H-like superfamily/Ribonuclease H"/>
    <property type="match status" value="2"/>
</dbReference>
<dbReference type="PANTHER" id="PTHR15092:SF22">
    <property type="entry name" value="POLY(A)-SPECIFIC RIBONUCLEASE PNLDC1"/>
    <property type="match status" value="1"/>
</dbReference>
<organism evidence="3 4">
    <name type="scientific">Diplocarpon coronariae</name>
    <dbReference type="NCBI Taxonomy" id="2795749"/>
    <lineage>
        <taxon>Eukaryota</taxon>
        <taxon>Fungi</taxon>
        <taxon>Dikarya</taxon>
        <taxon>Ascomycota</taxon>
        <taxon>Pezizomycotina</taxon>
        <taxon>Leotiomycetes</taxon>
        <taxon>Helotiales</taxon>
        <taxon>Drepanopezizaceae</taxon>
        <taxon>Diplocarpon</taxon>
    </lineage>
</organism>
<comment type="caution">
    <text evidence="3">The sequence shown here is derived from an EMBL/GenBank/DDBJ whole genome shotgun (WGS) entry which is preliminary data.</text>
</comment>
<dbReference type="Proteomes" id="UP000242519">
    <property type="component" value="Unassembled WGS sequence"/>
</dbReference>
<dbReference type="SUPFAM" id="SSF53098">
    <property type="entry name" value="Ribonuclease H-like"/>
    <property type="match status" value="1"/>
</dbReference>
<dbReference type="EMBL" id="MZNU01000449">
    <property type="protein sequence ID" value="OWO97308.1"/>
    <property type="molecule type" value="Genomic_DNA"/>
</dbReference>
<evidence type="ECO:0000256" key="2">
    <source>
        <dbReference type="SAM" id="MobiDB-lite"/>
    </source>
</evidence>
<dbReference type="Pfam" id="PF04857">
    <property type="entry name" value="CAF1"/>
    <property type="match status" value="1"/>
</dbReference>
<protein>
    <submittedName>
        <fullName evidence="3">Uncharacterized protein</fullName>
    </submittedName>
</protein>
<feature type="region of interest" description="Disordered" evidence="2">
    <location>
        <begin position="457"/>
        <end position="491"/>
    </location>
</feature>
<dbReference type="GO" id="GO:1990432">
    <property type="term" value="P:siRNA 3'-end processing"/>
    <property type="evidence" value="ECO:0007669"/>
    <property type="project" value="TreeGrafter"/>
</dbReference>
<keyword evidence="4" id="KW-1185">Reference proteome</keyword>
<dbReference type="GO" id="GO:0000289">
    <property type="term" value="P:nuclear-transcribed mRNA poly(A) tail shortening"/>
    <property type="evidence" value="ECO:0007669"/>
    <property type="project" value="TreeGrafter"/>
</dbReference>
<accession>A0A218YT16</accession>
<dbReference type="GO" id="GO:0003723">
    <property type="term" value="F:RNA binding"/>
    <property type="evidence" value="ECO:0007669"/>
    <property type="project" value="TreeGrafter"/>
</dbReference>
<dbReference type="GO" id="GO:0000175">
    <property type="term" value="F:3'-5'-RNA exonuclease activity"/>
    <property type="evidence" value="ECO:0007669"/>
    <property type="project" value="TreeGrafter"/>
</dbReference>
<dbReference type="STRING" id="503106.A0A218YT16"/>
<proteinExistence type="inferred from homology"/>
<dbReference type="InterPro" id="IPR051181">
    <property type="entry name" value="CAF1_poly(A)_ribonucleases"/>
</dbReference>
<dbReference type="PANTHER" id="PTHR15092">
    <property type="entry name" value="POLY A -SPECIFIC RIBONUCLEASE/TARGET OF EGR1, MEMBER 1"/>
    <property type="match status" value="1"/>
</dbReference>
<dbReference type="InParanoid" id="A0A218YT16"/>
<evidence type="ECO:0000313" key="3">
    <source>
        <dbReference type="EMBL" id="OWO97308.1"/>
    </source>
</evidence>
<dbReference type="InterPro" id="IPR006941">
    <property type="entry name" value="RNase_CAF1"/>
</dbReference>
<sequence>MEVNQSNFRRQLLPILRHIADASFVTFDLEMSGINIRPKHSTGDRSLDVGKPSLQQQYDEMRSAAETFQVLQVGITCVEEDREKGPDGKSSLFCTSSSHDVDFYLARPFNFNLNPLSAEGVDLRLDRTFTFSTSACDFLSKNSFDFGKVFKEGVPYLSRDEEDERREEYAQRAMKNARIPDIIISPEDVSTLEFSRSTRKTIAAWAKQQEAEHDFVNIGNDAGPMNAFQRRIVHQIVRNEFPALRVFARNDGSFMQVEKLDQERENNFQKRHAARFNTLIGRQKGLRWIFEALAGGDLSGIDPEWFYDKSAPDSEEQRARVQAELASITSLIRTKKHILVGHNLFADLAFLFATFVGHLPVNVKHFQEDIHALFPHVIDTKFVASYGTDAMNPRVGLKDLLAPLRKIHVPLIVLHEKHTAYGASFGKEHEAGFDSWMTAELFVKLAAQKYREAKALPDAPFSDSDSDSDTPGGGGATLLDPTDGNGHSPAEWHARQLNAGSDNMFAVLTDEFDQKSGSGIGTPKQWLPSFHSKFWDLYMNKLRVNASESGMCDLAEREDDERLNGLRRKGKKKVGFVI</sequence>
<dbReference type="InterPro" id="IPR036397">
    <property type="entry name" value="RNaseH_sf"/>
</dbReference>
<gene>
    <name evidence="3" type="ORF">B2J93_9580</name>
</gene>